<organism evidence="3 4">
    <name type="scientific">Multifurca ochricompacta</name>
    <dbReference type="NCBI Taxonomy" id="376703"/>
    <lineage>
        <taxon>Eukaryota</taxon>
        <taxon>Fungi</taxon>
        <taxon>Dikarya</taxon>
        <taxon>Basidiomycota</taxon>
        <taxon>Agaricomycotina</taxon>
        <taxon>Agaricomycetes</taxon>
        <taxon>Russulales</taxon>
        <taxon>Russulaceae</taxon>
        <taxon>Multifurca</taxon>
    </lineage>
</organism>
<evidence type="ECO:0000313" key="3">
    <source>
        <dbReference type="EMBL" id="KAI0296339.1"/>
    </source>
</evidence>
<dbReference type="AlphaFoldDB" id="A0AAD4LZ95"/>
<protein>
    <submittedName>
        <fullName evidence="3">Uncharacterized protein</fullName>
    </submittedName>
</protein>
<keyword evidence="2" id="KW-0472">Membrane</keyword>
<keyword evidence="2" id="KW-0812">Transmembrane</keyword>
<feature type="region of interest" description="Disordered" evidence="1">
    <location>
        <begin position="334"/>
        <end position="362"/>
    </location>
</feature>
<comment type="caution">
    <text evidence="3">The sequence shown here is derived from an EMBL/GenBank/DDBJ whole genome shotgun (WGS) entry which is preliminary data.</text>
</comment>
<evidence type="ECO:0000256" key="2">
    <source>
        <dbReference type="SAM" id="Phobius"/>
    </source>
</evidence>
<feature type="transmembrane region" description="Helical" evidence="2">
    <location>
        <begin position="148"/>
        <end position="170"/>
    </location>
</feature>
<evidence type="ECO:0000313" key="4">
    <source>
        <dbReference type="Proteomes" id="UP001203297"/>
    </source>
</evidence>
<feature type="transmembrane region" description="Helical" evidence="2">
    <location>
        <begin position="260"/>
        <end position="278"/>
    </location>
</feature>
<reference evidence="3" key="1">
    <citation type="journal article" date="2022" name="New Phytol.">
        <title>Evolutionary transition to the ectomycorrhizal habit in the genomes of a hyperdiverse lineage of mushroom-forming fungi.</title>
        <authorList>
            <person name="Looney B."/>
            <person name="Miyauchi S."/>
            <person name="Morin E."/>
            <person name="Drula E."/>
            <person name="Courty P.E."/>
            <person name="Kohler A."/>
            <person name="Kuo A."/>
            <person name="LaButti K."/>
            <person name="Pangilinan J."/>
            <person name="Lipzen A."/>
            <person name="Riley R."/>
            <person name="Andreopoulos W."/>
            <person name="He G."/>
            <person name="Johnson J."/>
            <person name="Nolan M."/>
            <person name="Tritt A."/>
            <person name="Barry K.W."/>
            <person name="Grigoriev I.V."/>
            <person name="Nagy L.G."/>
            <person name="Hibbett D."/>
            <person name="Henrissat B."/>
            <person name="Matheny P.B."/>
            <person name="Labbe J."/>
            <person name="Martin F.M."/>
        </authorList>
    </citation>
    <scope>NUCLEOTIDE SEQUENCE</scope>
    <source>
        <strain evidence="3">BPL690</strain>
    </source>
</reference>
<name>A0AAD4LZ95_9AGAM</name>
<gene>
    <name evidence="3" type="ORF">B0F90DRAFT_1669835</name>
</gene>
<feature type="transmembrane region" description="Helical" evidence="2">
    <location>
        <begin position="12"/>
        <end position="33"/>
    </location>
</feature>
<keyword evidence="2" id="KW-1133">Transmembrane helix</keyword>
<feature type="transmembrane region" description="Helical" evidence="2">
    <location>
        <begin position="39"/>
        <end position="58"/>
    </location>
</feature>
<evidence type="ECO:0000256" key="1">
    <source>
        <dbReference type="SAM" id="MobiDB-lite"/>
    </source>
</evidence>
<feature type="transmembrane region" description="Helical" evidence="2">
    <location>
        <begin position="222"/>
        <end position="248"/>
    </location>
</feature>
<feature type="transmembrane region" description="Helical" evidence="2">
    <location>
        <begin position="190"/>
        <end position="210"/>
    </location>
</feature>
<dbReference type="EMBL" id="WTXG01000049">
    <property type="protein sequence ID" value="KAI0296339.1"/>
    <property type="molecule type" value="Genomic_DNA"/>
</dbReference>
<feature type="compositionally biased region" description="Basic and acidic residues" evidence="1">
    <location>
        <begin position="352"/>
        <end position="362"/>
    </location>
</feature>
<feature type="region of interest" description="Disordered" evidence="1">
    <location>
        <begin position="284"/>
        <end position="316"/>
    </location>
</feature>
<feature type="transmembrane region" description="Helical" evidence="2">
    <location>
        <begin position="70"/>
        <end position="90"/>
    </location>
</feature>
<keyword evidence="4" id="KW-1185">Reference proteome</keyword>
<proteinExistence type="predicted"/>
<accession>A0AAD4LZ95</accession>
<sequence>MGISLPKAELISLGLTTFLYGWTYVLLFLLLSADRHEPPWIGLFFTLFCITMVVMLFRVTDDIRNQRAKILLVSFLMLLVATLHLIVVWVRGVEGFIMQKSGSAQAFYEDIADTTSVLKISCLLCQSLLGDGVMVWRTYIVFGKRIYVVLPVILLIAAYTAVGSVALSFIAKARPGTDVFHVATSWITAYFSLTMSTNVLCSGAIAWRIFLSGKFLRNTRTLGPVIFVIVESSALYALGVIAVLATFLSGSNGQYPAVDAIVPLVGIVFSLIVLQIRFHVSASAGPRSDGQVSINGGGGGVWPPPSRQQPSRLAGGNDLEYPMRSIRMAVHISKQTHTHVASDDEMGAGRDSSSDIDKLSPL</sequence>
<dbReference type="Proteomes" id="UP001203297">
    <property type="component" value="Unassembled WGS sequence"/>
</dbReference>